<dbReference type="Pfam" id="PF00067">
    <property type="entry name" value="p450"/>
    <property type="match status" value="1"/>
</dbReference>
<dbReference type="Gene3D" id="1.10.630.10">
    <property type="entry name" value="Cytochrome P450"/>
    <property type="match status" value="1"/>
</dbReference>
<dbReference type="InterPro" id="IPR036396">
    <property type="entry name" value="Cyt_P450_sf"/>
</dbReference>
<accession>A0ABZ1LIM7</accession>
<name>A0ABZ1LIM7_9ACTN</name>
<dbReference type="PRINTS" id="PR00359">
    <property type="entry name" value="BP450"/>
</dbReference>
<dbReference type="CDD" id="cd11033">
    <property type="entry name" value="CYP142-like"/>
    <property type="match status" value="1"/>
</dbReference>
<reference evidence="2 3" key="1">
    <citation type="submission" date="2022-10" db="EMBL/GenBank/DDBJ databases">
        <title>The complete genomes of actinobacterial strains from the NBC collection.</title>
        <authorList>
            <person name="Joergensen T.S."/>
            <person name="Alvarez Arevalo M."/>
            <person name="Sterndorff E.B."/>
            <person name="Faurdal D."/>
            <person name="Vuksanovic O."/>
            <person name="Mourched A.-S."/>
            <person name="Charusanti P."/>
            <person name="Shaw S."/>
            <person name="Blin K."/>
            <person name="Weber T."/>
        </authorList>
    </citation>
    <scope>NUCLEOTIDE SEQUENCE [LARGE SCALE GENOMIC DNA]</scope>
    <source>
        <strain evidence="2 3">NBC_00123</strain>
    </source>
</reference>
<proteinExistence type="inferred from homology"/>
<comment type="similarity">
    <text evidence="1">Belongs to the cytochrome P450 family.</text>
</comment>
<dbReference type="InterPro" id="IPR001128">
    <property type="entry name" value="Cyt_P450"/>
</dbReference>
<dbReference type="PANTHER" id="PTHR46696:SF4">
    <property type="entry name" value="BIOTIN BIOSYNTHESIS CYTOCHROME P450"/>
    <property type="match status" value="1"/>
</dbReference>
<dbReference type="Proteomes" id="UP001622594">
    <property type="component" value="Chromosome"/>
</dbReference>
<evidence type="ECO:0000313" key="2">
    <source>
        <dbReference type="EMBL" id="WTR72670.1"/>
    </source>
</evidence>
<keyword evidence="3" id="KW-1185">Reference proteome</keyword>
<dbReference type="EMBL" id="CP108188">
    <property type="protein sequence ID" value="WTR72670.1"/>
    <property type="molecule type" value="Genomic_DNA"/>
</dbReference>
<dbReference type="SUPFAM" id="SSF48264">
    <property type="entry name" value="Cytochrome P450"/>
    <property type="match status" value="1"/>
</dbReference>
<sequence length="415" mass="46182">MPCPHLPEGFDATDPDLLRDRIPFPEFTRLRQTAPVWWCPQPPGVTGFADDGYWAVTRHADVKYVSTHPELFSSNENTAVIRFNEHITRDQIEVQKLIMLNMDPPEHTRVRQIVQRGFTPRAIRNLETALRDRAHAIVDEARRGADADGTFDFVTRVAVELPLQAIAELIGVPQGDRSRIFDWSNKMVAYDDPEYAITEEIGAEAAMELIGYSMNMAAARKECPAADIVSQLVAAEGQGNLSSDEFGFFVLLLAVAGNETTRNAISHGMHAFLTHPDQWELFKRERPVTTAEEIVRWATPVVSFQRTATQDTELGGQKIAKGDRVGLFYSSANNDPEVFTDPERFDITRDPNPHLGFGGGGPHFCLGKSLAIKEIELIFNALADALPDLTLAGEPRRLRAAWLNGVKELRVRAGA</sequence>
<evidence type="ECO:0000313" key="3">
    <source>
        <dbReference type="Proteomes" id="UP001622594"/>
    </source>
</evidence>
<dbReference type="RefSeq" id="WP_327166447.1">
    <property type="nucleotide sequence ID" value="NZ_CP108188.1"/>
</dbReference>
<dbReference type="InterPro" id="IPR002397">
    <property type="entry name" value="Cyt_P450_B"/>
</dbReference>
<protein>
    <submittedName>
        <fullName evidence="2">Cytochrome P450</fullName>
    </submittedName>
</protein>
<dbReference type="PANTHER" id="PTHR46696">
    <property type="entry name" value="P450, PUTATIVE (EUROFUNG)-RELATED"/>
    <property type="match status" value="1"/>
</dbReference>
<gene>
    <name evidence="2" type="ORF">OG814_27040</name>
</gene>
<evidence type="ECO:0000256" key="1">
    <source>
        <dbReference type="ARBA" id="ARBA00010617"/>
    </source>
</evidence>
<organism evidence="2 3">
    <name type="scientific">Streptomyces zaomyceticus</name>
    <dbReference type="NCBI Taxonomy" id="68286"/>
    <lineage>
        <taxon>Bacteria</taxon>
        <taxon>Bacillati</taxon>
        <taxon>Actinomycetota</taxon>
        <taxon>Actinomycetes</taxon>
        <taxon>Kitasatosporales</taxon>
        <taxon>Streptomycetaceae</taxon>
        <taxon>Streptomyces</taxon>
    </lineage>
</organism>